<keyword evidence="2" id="KW-1185">Reference proteome</keyword>
<gene>
    <name evidence="1" type="ORF">ACH5RR_036942</name>
</gene>
<reference evidence="1 2" key="1">
    <citation type="submission" date="2024-11" db="EMBL/GenBank/DDBJ databases">
        <title>A near-complete genome assembly of Cinchona calisaya.</title>
        <authorList>
            <person name="Lian D.C."/>
            <person name="Zhao X.W."/>
            <person name="Wei L."/>
        </authorList>
    </citation>
    <scope>NUCLEOTIDE SEQUENCE [LARGE SCALE GENOMIC DNA]</scope>
    <source>
        <tissue evidence="1">Nenye</tissue>
    </source>
</reference>
<organism evidence="1 2">
    <name type="scientific">Cinchona calisaya</name>
    <dbReference type="NCBI Taxonomy" id="153742"/>
    <lineage>
        <taxon>Eukaryota</taxon>
        <taxon>Viridiplantae</taxon>
        <taxon>Streptophyta</taxon>
        <taxon>Embryophyta</taxon>
        <taxon>Tracheophyta</taxon>
        <taxon>Spermatophyta</taxon>
        <taxon>Magnoliopsida</taxon>
        <taxon>eudicotyledons</taxon>
        <taxon>Gunneridae</taxon>
        <taxon>Pentapetalae</taxon>
        <taxon>asterids</taxon>
        <taxon>lamiids</taxon>
        <taxon>Gentianales</taxon>
        <taxon>Rubiaceae</taxon>
        <taxon>Cinchonoideae</taxon>
        <taxon>Cinchoneae</taxon>
        <taxon>Cinchona</taxon>
    </lineage>
</organism>
<dbReference type="Proteomes" id="UP001630127">
    <property type="component" value="Unassembled WGS sequence"/>
</dbReference>
<comment type="caution">
    <text evidence="1">The sequence shown here is derived from an EMBL/GenBank/DDBJ whole genome shotgun (WGS) entry which is preliminary data.</text>
</comment>
<sequence length="122" mass="14195">MICSLMVRSGVVGRGMKKVLEILGILLRIISWWIGVHWKALDLCNRWNDEGVMRERLDRAPGSADWFLNYNKFAVSHIKLEGLDHCALLLDIMPDRKWGKKRFTFDKKSLNHQNVPGVIDEY</sequence>
<dbReference type="EMBL" id="JBJUIK010000015">
    <property type="protein sequence ID" value="KAL3502493.1"/>
    <property type="molecule type" value="Genomic_DNA"/>
</dbReference>
<accession>A0ABD2Y5Y8</accession>
<protein>
    <submittedName>
        <fullName evidence="1">Uncharacterized protein</fullName>
    </submittedName>
</protein>
<evidence type="ECO:0000313" key="1">
    <source>
        <dbReference type="EMBL" id="KAL3502493.1"/>
    </source>
</evidence>
<name>A0ABD2Y5Y8_9GENT</name>
<proteinExistence type="predicted"/>
<evidence type="ECO:0000313" key="2">
    <source>
        <dbReference type="Proteomes" id="UP001630127"/>
    </source>
</evidence>
<dbReference type="AlphaFoldDB" id="A0ABD2Y5Y8"/>